<dbReference type="PANTHER" id="PTHR15735:SF19">
    <property type="entry name" value="ACTIN CYTOSKELETON-REGULATORY COMPLEX PROTEIN SLA1"/>
    <property type="match status" value="1"/>
</dbReference>
<evidence type="ECO:0000256" key="11">
    <source>
        <dbReference type="ARBA" id="ARBA00023203"/>
    </source>
</evidence>
<dbReference type="SUPFAM" id="SSF50044">
    <property type="entry name" value="SH3-domain"/>
    <property type="match status" value="3"/>
</dbReference>
<dbReference type="EMBL" id="ML220154">
    <property type="protein sequence ID" value="TGZ77406.1"/>
    <property type="molecule type" value="Genomic_DNA"/>
</dbReference>
<proteinExistence type="inferred from homology"/>
<dbReference type="PRINTS" id="PR00452">
    <property type="entry name" value="SH3DOMAIN"/>
</dbReference>
<dbReference type="InterPro" id="IPR035800">
    <property type="entry name" value="Sla1_SH3_1"/>
</dbReference>
<dbReference type="GO" id="GO:0003779">
    <property type="term" value="F:actin binding"/>
    <property type="evidence" value="ECO:0007669"/>
    <property type="project" value="UniProtKB-KW"/>
</dbReference>
<dbReference type="GO" id="GO:0006897">
    <property type="term" value="P:endocytosis"/>
    <property type="evidence" value="ECO:0007669"/>
    <property type="project" value="UniProtKB-KW"/>
</dbReference>
<dbReference type="Gene3D" id="2.30.30.700">
    <property type="entry name" value="SLA1 homology domain 1"/>
    <property type="match status" value="1"/>
</dbReference>
<feature type="region of interest" description="Disordered" evidence="14">
    <location>
        <begin position="557"/>
        <end position="588"/>
    </location>
</feature>
<dbReference type="FunCoup" id="A0A4S2MK80">
    <property type="interactions" value="132"/>
</dbReference>
<feature type="compositionally biased region" description="Basic and acidic residues" evidence="14">
    <location>
        <begin position="202"/>
        <end position="220"/>
    </location>
</feature>
<evidence type="ECO:0000256" key="9">
    <source>
        <dbReference type="ARBA" id="ARBA00022753"/>
    </source>
</evidence>
<dbReference type="SMART" id="SM00326">
    <property type="entry name" value="SH3"/>
    <property type="match status" value="3"/>
</dbReference>
<comment type="subcellular location">
    <subcellularLocation>
        <location evidence="3">Cell membrane</location>
        <topology evidence="3">Peripheral membrane protein</topology>
        <orientation evidence="3">Cytoplasmic side</orientation>
    </subcellularLocation>
    <subcellularLocation>
        <location evidence="2">Cytoplasm</location>
        <location evidence="2">Cytoskeleton</location>
        <location evidence="2">Actin patch</location>
    </subcellularLocation>
    <subcellularLocation>
        <location evidence="1">Endosome membrane</location>
        <topology evidence="1">Peripheral membrane protein</topology>
        <orientation evidence="1">Cytoplasmic side</orientation>
    </subcellularLocation>
</comment>
<dbReference type="CDD" id="cd11773">
    <property type="entry name" value="SH3_Sla1p_1"/>
    <property type="match status" value="1"/>
</dbReference>
<feature type="domain" description="SH3" evidence="15">
    <location>
        <begin position="4"/>
        <end position="71"/>
    </location>
</feature>
<evidence type="ECO:0000256" key="5">
    <source>
        <dbReference type="ARBA" id="ARBA00020357"/>
    </source>
</evidence>
<keyword evidence="8" id="KW-0254">Endocytosis</keyword>
<dbReference type="InterPro" id="IPR001452">
    <property type="entry name" value="SH3_domain"/>
</dbReference>
<keyword evidence="12" id="KW-0963">Cytoplasm</keyword>
<evidence type="ECO:0000256" key="8">
    <source>
        <dbReference type="ARBA" id="ARBA00022583"/>
    </source>
</evidence>
<evidence type="ECO:0000313" key="16">
    <source>
        <dbReference type="EMBL" id="TGZ77406.1"/>
    </source>
</evidence>
<dbReference type="GO" id="GO:0030674">
    <property type="term" value="F:protein-macromolecule adaptor activity"/>
    <property type="evidence" value="ECO:0007669"/>
    <property type="project" value="InterPro"/>
</dbReference>
<dbReference type="Pfam" id="PF03983">
    <property type="entry name" value="SHD1"/>
    <property type="match status" value="1"/>
</dbReference>
<dbReference type="STRING" id="341454.A0A4S2MK80"/>
<reference evidence="16 17" key="1">
    <citation type="submission" date="2019-04" db="EMBL/GenBank/DDBJ databases">
        <title>Comparative genomics and transcriptomics to analyze fruiting body development in filamentous ascomycetes.</title>
        <authorList>
            <consortium name="DOE Joint Genome Institute"/>
            <person name="Lutkenhaus R."/>
            <person name="Traeger S."/>
            <person name="Breuer J."/>
            <person name="Kuo A."/>
            <person name="Lipzen A."/>
            <person name="Pangilinan J."/>
            <person name="Dilworth D."/>
            <person name="Sandor L."/>
            <person name="Poggeler S."/>
            <person name="Barry K."/>
            <person name="Grigoriev I.V."/>
            <person name="Nowrousian M."/>
        </authorList>
    </citation>
    <scope>NUCLEOTIDE SEQUENCE [LARGE SCALE GENOMIC DNA]</scope>
    <source>
        <strain evidence="16 17">CBS 389.68</strain>
    </source>
</reference>
<dbReference type="Gene3D" id="1.10.150.50">
    <property type="entry name" value="Transcription Factor, Ets-1"/>
    <property type="match status" value="1"/>
</dbReference>
<dbReference type="InterPro" id="IPR007131">
    <property type="entry name" value="SHD1"/>
</dbReference>
<evidence type="ECO:0000256" key="4">
    <source>
        <dbReference type="ARBA" id="ARBA00007948"/>
    </source>
</evidence>
<evidence type="ECO:0000256" key="12">
    <source>
        <dbReference type="ARBA" id="ARBA00023212"/>
    </source>
</evidence>
<feature type="domain" description="SH3" evidence="15">
    <location>
        <begin position="72"/>
        <end position="129"/>
    </location>
</feature>
<keyword evidence="7" id="KW-1003">Cell membrane</keyword>
<dbReference type="GO" id="GO:0030479">
    <property type="term" value="C:actin cortical patch"/>
    <property type="evidence" value="ECO:0007669"/>
    <property type="project" value="UniProtKB-SubCell"/>
</dbReference>
<name>A0A4S2MK80_9PEZI</name>
<accession>A0A4S2MK80</accession>
<dbReference type="Pfam" id="PF24081">
    <property type="entry name" value="PH_SLA1"/>
    <property type="match status" value="1"/>
</dbReference>
<feature type="compositionally biased region" description="Polar residues" evidence="14">
    <location>
        <begin position="467"/>
        <end position="484"/>
    </location>
</feature>
<dbReference type="GO" id="GO:0010008">
    <property type="term" value="C:endosome membrane"/>
    <property type="evidence" value="ECO:0007669"/>
    <property type="project" value="UniProtKB-SubCell"/>
</dbReference>
<evidence type="ECO:0000256" key="13">
    <source>
        <dbReference type="PROSITE-ProRule" id="PRU00192"/>
    </source>
</evidence>
<evidence type="ECO:0000259" key="15">
    <source>
        <dbReference type="PROSITE" id="PS50002"/>
    </source>
</evidence>
<evidence type="ECO:0000256" key="14">
    <source>
        <dbReference type="SAM" id="MobiDB-lite"/>
    </source>
</evidence>
<dbReference type="AlphaFoldDB" id="A0A4S2MK80"/>
<feature type="region of interest" description="Disordered" evidence="14">
    <location>
        <begin position="659"/>
        <end position="780"/>
    </location>
</feature>
<feature type="domain" description="SH3" evidence="15">
    <location>
        <begin position="369"/>
        <end position="430"/>
    </location>
</feature>
<dbReference type="PROSITE" id="PS50002">
    <property type="entry name" value="SH3"/>
    <property type="match status" value="3"/>
</dbReference>
<comment type="similarity">
    <text evidence="4">Belongs to the SLA1 family.</text>
</comment>
<dbReference type="InParanoid" id="A0A4S2MK80"/>
<feature type="compositionally biased region" description="Basic and acidic residues" evidence="14">
    <location>
        <begin position="748"/>
        <end position="762"/>
    </location>
</feature>
<organism evidence="16 17">
    <name type="scientific">Ascodesmis nigricans</name>
    <dbReference type="NCBI Taxonomy" id="341454"/>
    <lineage>
        <taxon>Eukaryota</taxon>
        <taxon>Fungi</taxon>
        <taxon>Dikarya</taxon>
        <taxon>Ascomycota</taxon>
        <taxon>Pezizomycotina</taxon>
        <taxon>Pezizomycetes</taxon>
        <taxon>Pezizales</taxon>
        <taxon>Ascodesmidaceae</taxon>
        <taxon>Ascodesmis</taxon>
    </lineage>
</organism>
<evidence type="ECO:0000256" key="1">
    <source>
        <dbReference type="ARBA" id="ARBA00004125"/>
    </source>
</evidence>
<dbReference type="GO" id="GO:0042802">
    <property type="term" value="F:identical protein binding"/>
    <property type="evidence" value="ECO:0007669"/>
    <property type="project" value="InterPro"/>
</dbReference>
<keyword evidence="9" id="KW-0967">Endosome</keyword>
<dbReference type="Pfam" id="PF14604">
    <property type="entry name" value="SH3_9"/>
    <property type="match status" value="1"/>
</dbReference>
<dbReference type="Proteomes" id="UP000298138">
    <property type="component" value="Unassembled WGS sequence"/>
</dbReference>
<dbReference type="Pfam" id="PF00018">
    <property type="entry name" value="SH3_1"/>
    <property type="match status" value="2"/>
</dbReference>
<gene>
    <name evidence="16" type="ORF">EX30DRAFT_323753</name>
</gene>
<evidence type="ECO:0000256" key="3">
    <source>
        <dbReference type="ARBA" id="ARBA00004413"/>
    </source>
</evidence>
<evidence type="ECO:0000313" key="17">
    <source>
        <dbReference type="Proteomes" id="UP000298138"/>
    </source>
</evidence>
<evidence type="ECO:0000256" key="10">
    <source>
        <dbReference type="ARBA" id="ARBA00023136"/>
    </source>
</evidence>
<feature type="compositionally biased region" description="Pro residues" evidence="14">
    <location>
        <begin position="169"/>
        <end position="198"/>
    </location>
</feature>
<dbReference type="GO" id="GO:0043130">
    <property type="term" value="F:ubiquitin binding"/>
    <property type="evidence" value="ECO:0007669"/>
    <property type="project" value="InterPro"/>
</dbReference>
<evidence type="ECO:0000256" key="7">
    <source>
        <dbReference type="ARBA" id="ARBA00022475"/>
    </source>
</evidence>
<feature type="compositionally biased region" description="Pro residues" evidence="14">
    <location>
        <begin position="1024"/>
        <end position="1033"/>
    </location>
</feature>
<keyword evidence="12" id="KW-0206">Cytoskeleton</keyword>
<protein>
    <recommendedName>
        <fullName evidence="5">Actin cytoskeleton-regulatory complex protein SLA1</fullName>
    </recommendedName>
</protein>
<dbReference type="Gene3D" id="2.30.30.40">
    <property type="entry name" value="SH3 Domains"/>
    <property type="match status" value="3"/>
</dbReference>
<dbReference type="InterPro" id="IPR056996">
    <property type="entry name" value="PH_SLA1"/>
</dbReference>
<dbReference type="InterPro" id="IPR013761">
    <property type="entry name" value="SAM/pointed_sf"/>
</dbReference>
<dbReference type="PANTHER" id="PTHR15735">
    <property type="entry name" value="FCH AND DOUBLE SH3 DOMAINS PROTEIN"/>
    <property type="match status" value="1"/>
</dbReference>
<feature type="region of interest" description="Disordered" evidence="14">
    <location>
        <begin position="427"/>
        <end position="492"/>
    </location>
</feature>
<keyword evidence="10" id="KW-0472">Membrane</keyword>
<evidence type="ECO:0000256" key="6">
    <source>
        <dbReference type="ARBA" id="ARBA00022443"/>
    </source>
</evidence>
<feature type="compositionally biased region" description="Polar residues" evidence="14">
    <location>
        <begin position="995"/>
        <end position="1008"/>
    </location>
</feature>
<dbReference type="GO" id="GO:0005886">
    <property type="term" value="C:plasma membrane"/>
    <property type="evidence" value="ECO:0007669"/>
    <property type="project" value="UniProtKB-SubCell"/>
</dbReference>
<feature type="region of interest" description="Disordered" evidence="14">
    <location>
        <begin position="993"/>
        <end position="1063"/>
    </location>
</feature>
<dbReference type="OrthoDB" id="26539at2759"/>
<dbReference type="InterPro" id="IPR036028">
    <property type="entry name" value="SH3-like_dom_sf"/>
</dbReference>
<evidence type="ECO:0000256" key="2">
    <source>
        <dbReference type="ARBA" id="ARBA00004134"/>
    </source>
</evidence>
<feature type="region of interest" description="Disordered" evidence="14">
    <location>
        <begin position="145"/>
        <end position="265"/>
    </location>
</feature>
<keyword evidence="11" id="KW-0009">Actin-binding</keyword>
<feature type="compositionally biased region" description="Polar residues" evidence="14">
    <location>
        <begin position="705"/>
        <end position="722"/>
    </location>
</feature>
<sequence>MPSLFIGVYTAIYGYQSQTDDQLSFKEGDILCILEKPEDDEWWKAKKKGNSLDEDEPVGLIPSNYVEEAQPIGTYKSLYEYEQQTEEELSFAEDAVVKVYDASDPDWALAGLNGSFGFVPANYIEKVEGAASEVTQPPIPAIALPTAIPKDVPTPARNDTPPEIFRPAPESPPPAPESPPLPARHVPPPTVSVSPPIPSSTDVEHDRAGRPSDHHGEYRRPQRTRSSHRFSDSDSDDGPTLPYRRPKTIDDHGPASPRIPPGYRTWPVQEVDSRKKRAATLGLGNNSVMLLPDKSSRPMDEWSIDDMTAYNYEGKHVFLEFVKPEKSLDLHAGSTDTAEEIIMALGEMRGVRKAVGLDEVVAAAKEGAKKKNIGTILYEFKAQGEDEVSVLPGDEVVILDDTAPEWWLVRRQVNGMEGVVPSTYVERGRKHVPTTSGAGIRESPGVPRKSTSRDLSGGNVPERRSSLPPQSHNQNRKSSQTRARPNSAHVRTWTDRTGSFKVDAEFLGCRDGKIHLHKVNGVKIAVPVSKMSIEDIRYVEQRTGQSLDEDKPLSEIMKEQRRRSQQPPQAGIVIDKSAGRARSPGVPAASSKNDYDWFDFFLSCGVDVNDCQRYAIAFQKDNMDESVLADITPEIMRSLGLKAGDILRVNKKLEQKFSGTDKRTNANGGLFSEAGGVLKTSRTRPTAPIQTGAVVDPKAFETKENNMSTPSTSKVPASSPPTQDGFDDNAWIVKPSKTQPEPQPIPKIEPKPETEPPKEAPKSAEVQAPAPTQPAQPPLAGALKDMASLSLSTPPLQPAKAPVVTPPATATSPNIGTNGDFNAQQTGFMPTTFGQPASFQSAGITAVPQLTMNLSGPSGRSRPVPPPVNNVGGLGIPPPPISRPSSVPSTMTSPLPMMPNYTGMMGSVGPSFNANPQMGFSLPPQQPAPTGMSGFAPGIQMQPTGMAYQPTGFGQPSIPQFQYPQQQGPMQPQMTGMSMNSIGGQVLGPFMGTPSGPSFVSGQRSINSMLPPPLVPQHTAQPLKPQPTGPPPSVRFGVQQKLKPQPTGKADLSKATPDNPFGF</sequence>
<keyword evidence="6 13" id="KW-0728">SH3 domain</keyword>
<keyword evidence="17" id="KW-1185">Reference proteome</keyword>